<dbReference type="OrthoDB" id="10375073at2759"/>
<feature type="region of interest" description="Disordered" evidence="1">
    <location>
        <begin position="167"/>
        <end position="198"/>
    </location>
</feature>
<keyword evidence="3" id="KW-1185">Reference proteome</keyword>
<dbReference type="RefSeq" id="XP_008619438.1">
    <property type="nucleotide sequence ID" value="XM_008621216.1"/>
</dbReference>
<feature type="compositionally biased region" description="Polar residues" evidence="1">
    <location>
        <begin position="171"/>
        <end position="186"/>
    </location>
</feature>
<feature type="compositionally biased region" description="Basic and acidic residues" evidence="1">
    <location>
        <begin position="22"/>
        <end position="43"/>
    </location>
</feature>
<reference evidence="2 3" key="1">
    <citation type="submission" date="2012-04" db="EMBL/GenBank/DDBJ databases">
        <title>The Genome Sequence of Saprolegnia declina VS20.</title>
        <authorList>
            <consortium name="The Broad Institute Genome Sequencing Platform"/>
            <person name="Russ C."/>
            <person name="Nusbaum C."/>
            <person name="Tyler B."/>
            <person name="van West P."/>
            <person name="Dieguez-Uribeondo J."/>
            <person name="de Bruijn I."/>
            <person name="Tripathy S."/>
            <person name="Jiang R."/>
            <person name="Young S.K."/>
            <person name="Zeng Q."/>
            <person name="Gargeya S."/>
            <person name="Fitzgerald M."/>
            <person name="Haas B."/>
            <person name="Abouelleil A."/>
            <person name="Alvarado L."/>
            <person name="Arachchi H.M."/>
            <person name="Berlin A."/>
            <person name="Chapman S.B."/>
            <person name="Goldberg J."/>
            <person name="Griggs A."/>
            <person name="Gujja S."/>
            <person name="Hansen M."/>
            <person name="Howarth C."/>
            <person name="Imamovic A."/>
            <person name="Larimer J."/>
            <person name="McCowen C."/>
            <person name="Montmayeur A."/>
            <person name="Murphy C."/>
            <person name="Neiman D."/>
            <person name="Pearson M."/>
            <person name="Priest M."/>
            <person name="Roberts A."/>
            <person name="Saif S."/>
            <person name="Shea T."/>
            <person name="Sisk P."/>
            <person name="Sykes S."/>
            <person name="Wortman J."/>
            <person name="Nusbaum C."/>
            <person name="Birren B."/>
        </authorList>
    </citation>
    <scope>NUCLEOTIDE SEQUENCE [LARGE SCALE GENOMIC DNA]</scope>
    <source>
        <strain evidence="2 3">VS20</strain>
    </source>
</reference>
<dbReference type="InParanoid" id="T0PY21"/>
<sequence length="198" mass="21603">MSEPWTPTFGLKRAGVSAHKRQSTELHTLRMRSHDMSFVDVDAKSASPGRRYLQQQAPKRSPKRSHQSLPGSILVPSDSLHPSQSEPLHLAYSASIVLGPTTLRPSSSAALMTPSIASSSATLQLGRPKPQRVLSRKTLEPPELHTPPSTVAIETKRHLAFGGGFLVDNQVAPSTSPTKQRPQSTVRMYFISPPQDDL</sequence>
<feature type="region of interest" description="Disordered" evidence="1">
    <location>
        <begin position="1"/>
        <end position="84"/>
    </location>
</feature>
<organism evidence="2 3">
    <name type="scientific">Saprolegnia diclina (strain VS20)</name>
    <dbReference type="NCBI Taxonomy" id="1156394"/>
    <lineage>
        <taxon>Eukaryota</taxon>
        <taxon>Sar</taxon>
        <taxon>Stramenopiles</taxon>
        <taxon>Oomycota</taxon>
        <taxon>Saprolegniomycetes</taxon>
        <taxon>Saprolegniales</taxon>
        <taxon>Saprolegniaceae</taxon>
        <taxon>Saprolegnia</taxon>
    </lineage>
</organism>
<dbReference type="VEuPathDB" id="FungiDB:SDRG_15054"/>
<name>T0PY21_SAPDV</name>
<evidence type="ECO:0000313" key="3">
    <source>
        <dbReference type="Proteomes" id="UP000030762"/>
    </source>
</evidence>
<dbReference type="OMA" id="HMYFISP"/>
<evidence type="ECO:0000313" key="2">
    <source>
        <dbReference type="EMBL" id="EQC27151.1"/>
    </source>
</evidence>
<evidence type="ECO:0000256" key="1">
    <source>
        <dbReference type="SAM" id="MobiDB-lite"/>
    </source>
</evidence>
<dbReference type="GeneID" id="19955781"/>
<proteinExistence type="predicted"/>
<gene>
    <name evidence="2" type="ORF">SDRG_15054</name>
</gene>
<protein>
    <submittedName>
        <fullName evidence="2">Uncharacterized protein</fullName>
    </submittedName>
</protein>
<dbReference type="Proteomes" id="UP000030762">
    <property type="component" value="Unassembled WGS sequence"/>
</dbReference>
<accession>T0PY21</accession>
<dbReference type="AlphaFoldDB" id="T0PY21"/>
<dbReference type="EMBL" id="JH767214">
    <property type="protein sequence ID" value="EQC27151.1"/>
    <property type="molecule type" value="Genomic_DNA"/>
</dbReference>